<keyword evidence="3" id="KW-0804">Transcription</keyword>
<feature type="compositionally biased region" description="Basic residues" evidence="4">
    <location>
        <begin position="717"/>
        <end position="728"/>
    </location>
</feature>
<feature type="domain" description="Transposase IS4-like" evidence="5">
    <location>
        <begin position="219"/>
        <end position="474"/>
    </location>
</feature>
<organism evidence="6 7">
    <name type="scientific">Mesosutterella faecium</name>
    <dbReference type="NCBI Taxonomy" id="2925194"/>
    <lineage>
        <taxon>Bacteria</taxon>
        <taxon>Pseudomonadati</taxon>
        <taxon>Pseudomonadota</taxon>
        <taxon>Betaproteobacteria</taxon>
        <taxon>Burkholderiales</taxon>
        <taxon>Sutterellaceae</taxon>
        <taxon>Mesosutterella</taxon>
    </lineage>
</organism>
<dbReference type="Pfam" id="PF01609">
    <property type="entry name" value="DDE_Tnp_1"/>
    <property type="match status" value="1"/>
</dbReference>
<dbReference type="Proteomes" id="UP001165481">
    <property type="component" value="Unassembled WGS sequence"/>
</dbReference>
<keyword evidence="2" id="KW-0238">DNA-binding</keyword>
<evidence type="ECO:0000256" key="2">
    <source>
        <dbReference type="ARBA" id="ARBA00023125"/>
    </source>
</evidence>
<evidence type="ECO:0000259" key="5">
    <source>
        <dbReference type="Pfam" id="PF01609"/>
    </source>
</evidence>
<keyword evidence="1" id="KW-0805">Transcription regulation</keyword>
<sequence length="728" mass="81532">MPSDTKFNRKSKQVSKYYQLNGSRRRIVVGVYTEDGKMHVNDNFRVHYPELWEKYYGKIDPLHHQVCMGLYAAGLGIGHYTGLYQDLLDAFGPQSCNASMDFALYSLREQSSTAQLFQEAMETQMLFSRKPYSDAWYSEFFRMTLTESKIHDFKIRRLRRFAEQNRKVWLCIDGSNNDCVVENSELSAFGESKSHNSKPIVSYIWAVDASDARPVTWFVNNGSTPDCKAFDEVIKFLGDYGIGVEGVILDRGFASNDVINAITACNLDYVVMLKGKFGGFRAMFEAHANDIHWKVEHAVSDDGVFGLVGHHKLFDKSPEMSCIGLFFSGVSNSCRFVKLIGRVRKVTRELRAQIRANAAGRSSSPNAEADPNAGLVIPSDLKNILSFRTENGKIVDVECNNAAWQQAGESGGYFAIATRTDKTAEEIYNLYRLRDACEKQYAIVKTQLDAHTFRVHSDAAIHGRMAVCFVAAVLRTEIMNACKALGLDTNVMIRKLDSLYCLLAPDGSYRAILKHSNALKALLEAFGIRSEHWQFLANEINEQNAGPVYAQVRKLPEVVKRGRGRPPKTEAQKAAELQGKQAGLSGLPKRGPGRPKGSLNKKTIERMEREKAEGIEPKPKRKPGRPKGSKNRSTIEREQREAEQLQNVAPIKRGPGRPKGSRNKATIEREKQKDAERLMNEPVKRGPGRPKGSKNRKTLAREAAIAKAGFTVSKTSLRQHRKAPKSGD</sequence>
<feature type="region of interest" description="Disordered" evidence="4">
    <location>
        <begin position="559"/>
        <end position="728"/>
    </location>
</feature>
<proteinExistence type="predicted"/>
<dbReference type="InterPro" id="IPR017956">
    <property type="entry name" value="AT_hook_DNA-bd_motif"/>
</dbReference>
<feature type="compositionally biased region" description="Basic and acidic residues" evidence="4">
    <location>
        <begin position="665"/>
        <end position="684"/>
    </location>
</feature>
<dbReference type="SMART" id="SM00384">
    <property type="entry name" value="AT_hook"/>
    <property type="match status" value="5"/>
</dbReference>
<evidence type="ECO:0000256" key="4">
    <source>
        <dbReference type="SAM" id="MobiDB-lite"/>
    </source>
</evidence>
<feature type="compositionally biased region" description="Low complexity" evidence="4">
    <location>
        <begin position="583"/>
        <end position="598"/>
    </location>
</feature>
<feature type="compositionally biased region" description="Basic residues" evidence="4">
    <location>
        <begin position="686"/>
        <end position="698"/>
    </location>
</feature>
<dbReference type="EMBL" id="JAKZJU020000001">
    <property type="protein sequence ID" value="MDL2058826.1"/>
    <property type="molecule type" value="Genomic_DNA"/>
</dbReference>
<evidence type="ECO:0000256" key="3">
    <source>
        <dbReference type="ARBA" id="ARBA00023163"/>
    </source>
</evidence>
<feature type="compositionally biased region" description="Basic and acidic residues" evidence="4">
    <location>
        <begin position="602"/>
        <end position="618"/>
    </location>
</feature>
<dbReference type="InterPro" id="IPR002559">
    <property type="entry name" value="Transposase_11"/>
</dbReference>
<feature type="compositionally biased region" description="Basic and acidic residues" evidence="4">
    <location>
        <begin position="633"/>
        <end position="643"/>
    </location>
</feature>
<reference evidence="6" key="1">
    <citation type="submission" date="2023-03" db="EMBL/GenBank/DDBJ databases">
        <title>Mesosutterella sp. nov. isolated from porcine feces.</title>
        <authorList>
            <person name="Yu S."/>
        </authorList>
    </citation>
    <scope>NUCLEOTIDE SEQUENCE</scope>
    <source>
        <strain evidence="6">AGMB02718</strain>
    </source>
</reference>
<dbReference type="RefSeq" id="WP_243376097.1">
    <property type="nucleotide sequence ID" value="NZ_JAKZJU020000001.1"/>
</dbReference>
<gene>
    <name evidence="6" type="ORF">MUN46_002540</name>
</gene>
<dbReference type="PANTHER" id="PTHR23341:SF2">
    <property type="entry name" value="HIGH MOBILITY GROUP PROTEIN HMG-12"/>
    <property type="match status" value="1"/>
</dbReference>
<evidence type="ECO:0000313" key="6">
    <source>
        <dbReference type="EMBL" id="MDL2058826.1"/>
    </source>
</evidence>
<accession>A0ABT7IKD6</accession>
<comment type="caution">
    <text evidence="6">The sequence shown here is derived from an EMBL/GenBank/DDBJ whole genome shotgun (WGS) entry which is preliminary data.</text>
</comment>
<protein>
    <submittedName>
        <fullName evidence="6">Transposase</fullName>
    </submittedName>
</protein>
<evidence type="ECO:0000256" key="1">
    <source>
        <dbReference type="ARBA" id="ARBA00023015"/>
    </source>
</evidence>
<dbReference type="PRINTS" id="PR00929">
    <property type="entry name" value="ATHOOK"/>
</dbReference>
<dbReference type="PANTHER" id="PTHR23341">
    <property type="entry name" value="HIGH MOBILITY GROUP PROTEINS HMG-A AND C"/>
    <property type="match status" value="1"/>
</dbReference>
<name>A0ABT7IKD6_9BURK</name>
<keyword evidence="7" id="KW-1185">Reference proteome</keyword>
<feature type="compositionally biased region" description="Basic residues" evidence="4">
    <location>
        <begin position="619"/>
        <end position="630"/>
    </location>
</feature>
<evidence type="ECO:0000313" key="7">
    <source>
        <dbReference type="Proteomes" id="UP001165481"/>
    </source>
</evidence>